<evidence type="ECO:0000313" key="1">
    <source>
        <dbReference type="EMBL" id="RAR75713.1"/>
    </source>
</evidence>
<dbReference type="AlphaFoldDB" id="A0A328YRF0"/>
<accession>A0A328YRF0</accession>
<keyword evidence="2" id="KW-1185">Reference proteome</keyword>
<organism evidence="1 2">
    <name type="scientific">Flavobacterium aciduliphilum</name>
    <dbReference type="NCBI Taxonomy" id="1101402"/>
    <lineage>
        <taxon>Bacteria</taxon>
        <taxon>Pseudomonadati</taxon>
        <taxon>Bacteroidota</taxon>
        <taxon>Flavobacteriia</taxon>
        <taxon>Flavobacteriales</taxon>
        <taxon>Flavobacteriaceae</taxon>
        <taxon>Flavobacterium</taxon>
    </lineage>
</organism>
<evidence type="ECO:0000313" key="2">
    <source>
        <dbReference type="Proteomes" id="UP000248840"/>
    </source>
</evidence>
<evidence type="ECO:0008006" key="3">
    <source>
        <dbReference type="Google" id="ProtNLM"/>
    </source>
</evidence>
<sequence length="29" mass="3365">MITQKYLDDLTYEIIGCAIEVHKTLGPIW</sequence>
<proteinExistence type="predicted"/>
<gene>
    <name evidence="1" type="ORF">CLV55_101417</name>
</gene>
<name>A0A328YRF0_9FLAO</name>
<dbReference type="EMBL" id="QLSZ01000001">
    <property type="protein sequence ID" value="RAR75713.1"/>
    <property type="molecule type" value="Genomic_DNA"/>
</dbReference>
<comment type="caution">
    <text evidence="1">The sequence shown here is derived from an EMBL/GenBank/DDBJ whole genome shotgun (WGS) entry which is preliminary data.</text>
</comment>
<dbReference type="Proteomes" id="UP000248840">
    <property type="component" value="Unassembled WGS sequence"/>
</dbReference>
<reference evidence="1 2" key="1">
    <citation type="submission" date="2018-06" db="EMBL/GenBank/DDBJ databases">
        <title>Genomic Encyclopedia of Archaeal and Bacterial Type Strains, Phase II (KMG-II): from individual species to whole genera.</title>
        <authorList>
            <person name="Goeker M."/>
        </authorList>
    </citation>
    <scope>NUCLEOTIDE SEQUENCE [LARGE SCALE GENOMIC DNA]</scope>
    <source>
        <strain evidence="1 2">DSM 25663</strain>
    </source>
</reference>
<protein>
    <recommendedName>
        <fullName evidence="3">GxxExxY protein</fullName>
    </recommendedName>
</protein>